<sequence>MLTNKQRFDLKRGNRVSPVDDAREAAHKQAVKDKAERAKNVDGVPRADGFDAAAIKAAQAGIYDTVPKPEGHTTSPSKAEKKARKMESNPDA</sequence>
<dbReference type="AlphaFoldDB" id="X0X1S5"/>
<reference evidence="2" key="1">
    <citation type="journal article" date="2014" name="Front. Microbiol.">
        <title>High frequency of phylogenetically diverse reductive dehalogenase-homologous genes in deep subseafloor sedimentary metagenomes.</title>
        <authorList>
            <person name="Kawai M."/>
            <person name="Futagami T."/>
            <person name="Toyoda A."/>
            <person name="Takaki Y."/>
            <person name="Nishi S."/>
            <person name="Hori S."/>
            <person name="Arai W."/>
            <person name="Tsubouchi T."/>
            <person name="Morono Y."/>
            <person name="Uchiyama I."/>
            <person name="Ito T."/>
            <person name="Fujiyama A."/>
            <person name="Inagaki F."/>
            <person name="Takami H."/>
        </authorList>
    </citation>
    <scope>NUCLEOTIDE SEQUENCE</scope>
    <source>
        <strain evidence="2">Expedition CK06-06</strain>
    </source>
</reference>
<protein>
    <submittedName>
        <fullName evidence="2">Uncharacterized protein</fullName>
    </submittedName>
</protein>
<gene>
    <name evidence="2" type="ORF">S01H1_65422</name>
</gene>
<feature type="region of interest" description="Disordered" evidence="1">
    <location>
        <begin position="1"/>
        <end position="40"/>
    </location>
</feature>
<evidence type="ECO:0000313" key="2">
    <source>
        <dbReference type="EMBL" id="GAG36955.1"/>
    </source>
</evidence>
<name>X0X1S5_9ZZZZ</name>
<feature type="region of interest" description="Disordered" evidence="1">
    <location>
        <begin position="64"/>
        <end position="92"/>
    </location>
</feature>
<evidence type="ECO:0000256" key="1">
    <source>
        <dbReference type="SAM" id="MobiDB-lite"/>
    </source>
</evidence>
<dbReference type="EMBL" id="BARS01043188">
    <property type="protein sequence ID" value="GAG36955.1"/>
    <property type="molecule type" value="Genomic_DNA"/>
</dbReference>
<proteinExistence type="predicted"/>
<organism evidence="2">
    <name type="scientific">marine sediment metagenome</name>
    <dbReference type="NCBI Taxonomy" id="412755"/>
    <lineage>
        <taxon>unclassified sequences</taxon>
        <taxon>metagenomes</taxon>
        <taxon>ecological metagenomes</taxon>
    </lineage>
</organism>
<accession>X0X1S5</accession>
<comment type="caution">
    <text evidence="2">The sequence shown here is derived from an EMBL/GenBank/DDBJ whole genome shotgun (WGS) entry which is preliminary data.</text>
</comment>